<name>A0ABQ0LCP7_MYCCL</name>
<gene>
    <name evidence="1" type="ORF">MCHLO_06273</name>
</gene>
<reference evidence="1" key="1">
    <citation type="submission" date="2014-09" db="EMBL/GenBank/DDBJ databases">
        <title>Genome sequence of the luminous mushroom Mycena chlorophos for searching fungal bioluminescence genes.</title>
        <authorList>
            <person name="Tanaka Y."/>
            <person name="Kasuga D."/>
            <person name="Oba Y."/>
            <person name="Hase S."/>
            <person name="Sato K."/>
            <person name="Oba Y."/>
            <person name="Sakakibara Y."/>
        </authorList>
    </citation>
    <scope>NUCLEOTIDE SEQUENCE</scope>
</reference>
<proteinExistence type="predicted"/>
<organism evidence="1 2">
    <name type="scientific">Mycena chlorophos</name>
    <name type="common">Agaric fungus</name>
    <name type="synonym">Agaricus chlorophos</name>
    <dbReference type="NCBI Taxonomy" id="658473"/>
    <lineage>
        <taxon>Eukaryota</taxon>
        <taxon>Fungi</taxon>
        <taxon>Dikarya</taxon>
        <taxon>Basidiomycota</taxon>
        <taxon>Agaricomycotina</taxon>
        <taxon>Agaricomycetes</taxon>
        <taxon>Agaricomycetidae</taxon>
        <taxon>Agaricales</taxon>
        <taxon>Marasmiineae</taxon>
        <taxon>Mycenaceae</taxon>
        <taxon>Mycena</taxon>
    </lineage>
</organism>
<evidence type="ECO:0000313" key="2">
    <source>
        <dbReference type="Proteomes" id="UP000815677"/>
    </source>
</evidence>
<accession>A0ABQ0LCP7</accession>
<dbReference type="Proteomes" id="UP000815677">
    <property type="component" value="Unassembled WGS sequence"/>
</dbReference>
<sequence length="84" mass="9177">MPNNRCTNCISSGSACIHSRAKAAQSSDGWFSAERLLAAQEYVAGSVSPTYTPPKDLRTSYPMLLEACQYARMEEKLAETEATL</sequence>
<dbReference type="PROSITE" id="PS51257">
    <property type="entry name" value="PROKAR_LIPOPROTEIN"/>
    <property type="match status" value="1"/>
</dbReference>
<dbReference type="EMBL" id="DF845037">
    <property type="protein sequence ID" value="GAT48905.1"/>
    <property type="molecule type" value="Genomic_DNA"/>
</dbReference>
<keyword evidence="2" id="KW-1185">Reference proteome</keyword>
<evidence type="ECO:0000313" key="1">
    <source>
        <dbReference type="EMBL" id="GAT48905.1"/>
    </source>
</evidence>
<protein>
    <submittedName>
        <fullName evidence="1">Uncharacterized protein</fullName>
    </submittedName>
</protein>